<keyword evidence="2" id="KW-1185">Reference proteome</keyword>
<accession>A0A6G2BDG5</accession>
<dbReference type="EMBL" id="WIXO01000001">
    <property type="protein sequence ID" value="MTE20254.1"/>
    <property type="molecule type" value="Genomic_DNA"/>
</dbReference>
<dbReference type="Proteomes" id="UP000473014">
    <property type="component" value="Unassembled WGS sequence"/>
</dbReference>
<evidence type="ECO:0000313" key="1">
    <source>
        <dbReference type="EMBL" id="MTE20254.1"/>
    </source>
</evidence>
<name>A0A6G2BDG5_9ACTN</name>
<dbReference type="OrthoDB" id="4282332at2"/>
<sequence length="117" mass="12565">MTTYHVEFGHLGDSRPVPDLTLDYDPAAENPRGTAFETAVAEHAIPHLRPALEQMGRPELADCAFIASKDRTAGHFLWADLAAGQAARFCAARITTVRPVVPVTPLHAAPQARKGVA</sequence>
<organism evidence="1 2">
    <name type="scientific">Streptomyces taklimakanensis</name>
    <dbReference type="NCBI Taxonomy" id="2569853"/>
    <lineage>
        <taxon>Bacteria</taxon>
        <taxon>Bacillati</taxon>
        <taxon>Actinomycetota</taxon>
        <taxon>Actinomycetes</taxon>
        <taxon>Kitasatosporales</taxon>
        <taxon>Streptomycetaceae</taxon>
        <taxon>Streptomyces</taxon>
    </lineage>
</organism>
<proteinExistence type="predicted"/>
<dbReference type="AlphaFoldDB" id="A0A6G2BDG5"/>
<reference evidence="1 2" key="1">
    <citation type="submission" date="2019-11" db="EMBL/GenBank/DDBJ databases">
        <authorList>
            <person name="Yuan L."/>
        </authorList>
    </citation>
    <scope>NUCLEOTIDE SEQUENCE [LARGE SCALE GENOMIC DNA]</scope>
    <source>
        <strain evidence="1 2">TRM43335</strain>
    </source>
</reference>
<evidence type="ECO:0000313" key="2">
    <source>
        <dbReference type="Proteomes" id="UP000473014"/>
    </source>
</evidence>
<protein>
    <submittedName>
        <fullName evidence="1">Uncharacterized protein</fullName>
    </submittedName>
</protein>
<comment type="caution">
    <text evidence="1">The sequence shown here is derived from an EMBL/GenBank/DDBJ whole genome shotgun (WGS) entry which is preliminary data.</text>
</comment>
<dbReference type="RefSeq" id="WP_155071373.1">
    <property type="nucleotide sequence ID" value="NZ_WIXO01000001.1"/>
</dbReference>
<gene>
    <name evidence="1" type="ORF">F0L17_14275</name>
</gene>